<organism evidence="2 3">
    <name type="scientific">Piscinibacterium candidicorallinum</name>
    <dbReference type="NCBI Taxonomy" id="1793872"/>
    <lineage>
        <taxon>Bacteria</taxon>
        <taxon>Pseudomonadati</taxon>
        <taxon>Pseudomonadota</taxon>
        <taxon>Betaproteobacteria</taxon>
        <taxon>Burkholderiales</taxon>
        <taxon>Piscinibacterium</taxon>
    </lineage>
</organism>
<gene>
    <name evidence="2" type="ORF">ACFOEN_16090</name>
</gene>
<dbReference type="PANTHER" id="PTHR23084:SF263">
    <property type="entry name" value="MORN REPEAT-CONTAINING PROTEIN 1"/>
    <property type="match status" value="1"/>
</dbReference>
<evidence type="ECO:0000256" key="1">
    <source>
        <dbReference type="ARBA" id="ARBA00022737"/>
    </source>
</evidence>
<dbReference type="SUPFAM" id="SSF82185">
    <property type="entry name" value="Histone H3 K4-specific methyltransferase SET7/9 N-terminal domain"/>
    <property type="match status" value="1"/>
</dbReference>
<evidence type="ECO:0000313" key="2">
    <source>
        <dbReference type="EMBL" id="MFC3149143.1"/>
    </source>
</evidence>
<dbReference type="InterPro" id="IPR003409">
    <property type="entry name" value="MORN"/>
</dbReference>
<protein>
    <recommendedName>
        <fullName evidence="4">MORN repeat-containing protein</fullName>
    </recommendedName>
</protein>
<accession>A0ABV7H8P4</accession>
<evidence type="ECO:0008006" key="4">
    <source>
        <dbReference type="Google" id="ProtNLM"/>
    </source>
</evidence>
<dbReference type="EMBL" id="JBHRTI010000010">
    <property type="protein sequence ID" value="MFC3149143.1"/>
    <property type="molecule type" value="Genomic_DNA"/>
</dbReference>
<proteinExistence type="predicted"/>
<comment type="caution">
    <text evidence="2">The sequence shown here is derived from an EMBL/GenBank/DDBJ whole genome shotgun (WGS) entry which is preliminary data.</text>
</comment>
<dbReference type="SMART" id="SM00698">
    <property type="entry name" value="MORN"/>
    <property type="match status" value="3"/>
</dbReference>
<name>A0ABV7H8P4_9BURK</name>
<sequence>MSKPMVQPACRVLDPAIAEQYEGPCKDGLAAGRGKASGPGGSYEGDFVAGRKQGRGVQINAAGDRYEGDFANDLREGQGSLRYGAGSPWNGDSWVGGFKADKLHGEGTYTWAFGDASKARFENGTQVAGATAYQHMRAVGIQQLATVLKEGSEICRVVYPPNATPIRLRGKFLGAAGDRALIELTDAPGVQPGARTWDIVTRWAPCGGSVRRK</sequence>
<dbReference type="Proteomes" id="UP001595556">
    <property type="component" value="Unassembled WGS sequence"/>
</dbReference>
<dbReference type="Pfam" id="PF02493">
    <property type="entry name" value="MORN"/>
    <property type="match status" value="3"/>
</dbReference>
<keyword evidence="1" id="KW-0677">Repeat</keyword>
<evidence type="ECO:0000313" key="3">
    <source>
        <dbReference type="Proteomes" id="UP001595556"/>
    </source>
</evidence>
<dbReference type="PANTHER" id="PTHR23084">
    <property type="entry name" value="PHOSPHATIDYLINOSITOL-4-PHOSPHATE 5-KINASE RELATED"/>
    <property type="match status" value="1"/>
</dbReference>
<keyword evidence="3" id="KW-1185">Reference proteome</keyword>
<dbReference type="RefSeq" id="WP_377305679.1">
    <property type="nucleotide sequence ID" value="NZ_CP180191.1"/>
</dbReference>
<dbReference type="Gene3D" id="2.20.110.10">
    <property type="entry name" value="Histone H3 K4-specific methyltransferase SET7/9 N-terminal domain"/>
    <property type="match status" value="1"/>
</dbReference>
<reference evidence="3" key="1">
    <citation type="journal article" date="2019" name="Int. J. Syst. Evol. Microbiol.">
        <title>The Global Catalogue of Microorganisms (GCM) 10K type strain sequencing project: providing services to taxonomists for standard genome sequencing and annotation.</title>
        <authorList>
            <consortium name="The Broad Institute Genomics Platform"/>
            <consortium name="The Broad Institute Genome Sequencing Center for Infectious Disease"/>
            <person name="Wu L."/>
            <person name="Ma J."/>
        </authorList>
    </citation>
    <scope>NUCLEOTIDE SEQUENCE [LARGE SCALE GENOMIC DNA]</scope>
    <source>
        <strain evidence="3">KCTC 52168</strain>
    </source>
</reference>